<organism evidence="2 3">
    <name type="scientific">Celeribacter baekdonensis</name>
    <dbReference type="NCBI Taxonomy" id="875171"/>
    <lineage>
        <taxon>Bacteria</taxon>
        <taxon>Pseudomonadati</taxon>
        <taxon>Pseudomonadota</taxon>
        <taxon>Alphaproteobacteria</taxon>
        <taxon>Rhodobacterales</taxon>
        <taxon>Roseobacteraceae</taxon>
        <taxon>Celeribacter</taxon>
    </lineage>
</organism>
<dbReference type="InterPro" id="IPR036010">
    <property type="entry name" value="2Fe-2S_ferredoxin-like_sf"/>
</dbReference>
<dbReference type="RefSeq" id="WP_074643073.1">
    <property type="nucleotide sequence ID" value="NZ_FNBL01000003.1"/>
</dbReference>
<gene>
    <name evidence="2" type="ORF">SAMN04488117_103231</name>
</gene>
<dbReference type="Proteomes" id="UP000182284">
    <property type="component" value="Unassembled WGS sequence"/>
</dbReference>
<dbReference type="EMBL" id="FNBL01000003">
    <property type="protein sequence ID" value="SDF29026.1"/>
    <property type="molecule type" value="Genomic_DNA"/>
</dbReference>
<evidence type="ECO:0000259" key="1">
    <source>
        <dbReference type="Pfam" id="PF00111"/>
    </source>
</evidence>
<dbReference type="Pfam" id="PF00111">
    <property type="entry name" value="Fer2"/>
    <property type="match status" value="1"/>
</dbReference>
<sequence length="97" mass="10762">MPKVILHKGGEVFEGDVAANTNLVVSAGIRKFPFPNLAYKCGMGKCSTCTCRILAGADHLEPPNWKEKRQLGERLDEGYRLACQLWVTEDIELAQDV</sequence>
<dbReference type="Gene3D" id="3.10.20.30">
    <property type="match status" value="1"/>
</dbReference>
<dbReference type="GO" id="GO:0051537">
    <property type="term" value="F:2 iron, 2 sulfur cluster binding"/>
    <property type="evidence" value="ECO:0007669"/>
    <property type="project" value="InterPro"/>
</dbReference>
<dbReference type="CDD" id="cd00207">
    <property type="entry name" value="fer2"/>
    <property type="match status" value="1"/>
</dbReference>
<evidence type="ECO:0000313" key="3">
    <source>
        <dbReference type="Proteomes" id="UP000182284"/>
    </source>
</evidence>
<protein>
    <submittedName>
        <fullName evidence="2">2Fe-2S iron-sulfur cluster binding domain-containing protein</fullName>
    </submittedName>
</protein>
<accession>A0A1G7JVN1</accession>
<feature type="domain" description="2Fe-2S ferredoxin-type" evidence="1">
    <location>
        <begin position="36"/>
        <end position="86"/>
    </location>
</feature>
<dbReference type="AlphaFoldDB" id="A0A1G7JVN1"/>
<dbReference type="InterPro" id="IPR001041">
    <property type="entry name" value="2Fe-2S_ferredoxin-type"/>
</dbReference>
<dbReference type="InterPro" id="IPR006058">
    <property type="entry name" value="2Fe2S_fd_BS"/>
</dbReference>
<dbReference type="SUPFAM" id="SSF54292">
    <property type="entry name" value="2Fe-2S ferredoxin-like"/>
    <property type="match status" value="1"/>
</dbReference>
<dbReference type="InterPro" id="IPR012675">
    <property type="entry name" value="Beta-grasp_dom_sf"/>
</dbReference>
<name>A0A1G7JVN1_9RHOB</name>
<evidence type="ECO:0000313" key="2">
    <source>
        <dbReference type="EMBL" id="SDF29026.1"/>
    </source>
</evidence>
<reference evidence="2 3" key="1">
    <citation type="submission" date="2016-10" db="EMBL/GenBank/DDBJ databases">
        <authorList>
            <person name="de Groot N.N."/>
        </authorList>
    </citation>
    <scope>NUCLEOTIDE SEQUENCE [LARGE SCALE GENOMIC DNA]</scope>
    <source>
        <strain evidence="2 3">DSM 27375</strain>
    </source>
</reference>
<dbReference type="PROSITE" id="PS00197">
    <property type="entry name" value="2FE2S_FER_1"/>
    <property type="match status" value="1"/>
</dbReference>
<dbReference type="OrthoDB" id="9793027at2"/>
<proteinExistence type="predicted"/>